<feature type="domain" description="HAMP" evidence="7">
    <location>
        <begin position="300"/>
        <end position="353"/>
    </location>
</feature>
<dbReference type="KEGG" id="acru:HHL28_13275"/>
<dbReference type="AlphaFoldDB" id="A0A858R903"/>
<dbReference type="InterPro" id="IPR003660">
    <property type="entry name" value="HAMP_dom"/>
</dbReference>
<dbReference type="GO" id="GO:0007165">
    <property type="term" value="P:signal transduction"/>
    <property type="evidence" value="ECO:0007669"/>
    <property type="project" value="UniProtKB-KW"/>
</dbReference>
<evidence type="ECO:0000256" key="1">
    <source>
        <dbReference type="ARBA" id="ARBA00023224"/>
    </source>
</evidence>
<dbReference type="SUPFAM" id="SSF58104">
    <property type="entry name" value="Methyl-accepting chemotaxis protein (MCP) signaling domain"/>
    <property type="match status" value="1"/>
</dbReference>
<comment type="similarity">
    <text evidence="2">Belongs to the methyl-accepting chemotaxis (MCP) protein family.</text>
</comment>
<dbReference type="PROSITE" id="PS50885">
    <property type="entry name" value="HAMP"/>
    <property type="match status" value="1"/>
</dbReference>
<accession>A0A858R903</accession>
<dbReference type="GO" id="GO:0016020">
    <property type="term" value="C:membrane"/>
    <property type="evidence" value="ECO:0007669"/>
    <property type="project" value="InterPro"/>
</dbReference>
<dbReference type="InterPro" id="IPR009875">
    <property type="entry name" value="PilZ_domain"/>
</dbReference>
<keyword evidence="5" id="KW-0812">Transmembrane</keyword>
<name>A0A858R903_9PROT</name>
<dbReference type="SUPFAM" id="SSF141371">
    <property type="entry name" value="PilZ domain-like"/>
    <property type="match status" value="1"/>
</dbReference>
<dbReference type="InterPro" id="IPR004090">
    <property type="entry name" value="Chemotax_Me-accpt_rcpt"/>
</dbReference>
<evidence type="ECO:0000259" key="6">
    <source>
        <dbReference type="PROSITE" id="PS50111"/>
    </source>
</evidence>
<dbReference type="SMART" id="SM00304">
    <property type="entry name" value="HAMP"/>
    <property type="match status" value="1"/>
</dbReference>
<evidence type="ECO:0000256" key="3">
    <source>
        <dbReference type="PROSITE-ProRule" id="PRU00284"/>
    </source>
</evidence>
<protein>
    <submittedName>
        <fullName evidence="8">HAMP domain-containing protein</fullName>
    </submittedName>
</protein>
<dbReference type="GO" id="GO:0004888">
    <property type="term" value="F:transmembrane signaling receptor activity"/>
    <property type="evidence" value="ECO:0007669"/>
    <property type="project" value="InterPro"/>
</dbReference>
<sequence>MLRSLGIAHKLGLASLLFLFPVGFLLVALVNSQNVAIDFARKEEDGAAYLKGLTAVQFEMARAGVAGAALDTAKLAGAVQKLETAHGEGMESAAHVATLLDTLKKAGGKDDATAREALRALVSRVGDKSNLILDPDLDSYYVMDLVLLKLPDLVDRVTAMQALSKAIFADGAVDAEEKVGLYVNLGGLKTVTDGIAASVASGYSGNADGSLKQNLDAAYRRAEATAVAFTAKAEKAALAEADALGVLKDTEAFYAVASAELTRLLDKRIAGFRADQLQTLLVTLVLFALAAGLVLAFVIRGVLAPLGGLTRSMGRLAEGDLSVQVEHEGRADEVGAMARAMGVFRANALRNRELEALQQRENAARARRQEALEALARDFQLAVSGQLRSVAAAATELEATAAGLSQQADQTTERTMEAIETARLATQNAQTVATAAEELTSASAEIGAQVERTAGTTRQAVAEADRAKTVVDELAGVVAGVSQVVEFIHEIAAQTNLLALNATIEAARAGDAGKGFAVVAGEVKSLAMQTAKATDDIQSKVNAVRSAAGHAIDIIGLIARTIAEVDGNSGAIASAVTEQGAATGEISRNVGEAASRTEVVTSTLDQVQESAEFTKVASTQLLSAAGELSQQSERLRAEVEEFLTAMARAGDRRQFERHPVRAAATLTVRGRRGAATDFPMTLVDLGMGGCALEGPADAPDGAEVTLETNGLRVDGRVINRDKHLLRVQFRLDDATRATADRLMHKLVPEAA</sequence>
<dbReference type="Proteomes" id="UP000501891">
    <property type="component" value="Chromosome"/>
</dbReference>
<dbReference type="Pfam" id="PF00015">
    <property type="entry name" value="MCPsignal"/>
    <property type="match status" value="1"/>
</dbReference>
<dbReference type="GO" id="GO:0035438">
    <property type="term" value="F:cyclic-di-GMP binding"/>
    <property type="evidence" value="ECO:0007669"/>
    <property type="project" value="InterPro"/>
</dbReference>
<dbReference type="GO" id="GO:0006935">
    <property type="term" value="P:chemotaxis"/>
    <property type="evidence" value="ECO:0007669"/>
    <property type="project" value="InterPro"/>
</dbReference>
<proteinExistence type="inferred from homology"/>
<dbReference type="Gene3D" id="2.40.10.220">
    <property type="entry name" value="predicted glycosyltransferase like domains"/>
    <property type="match status" value="1"/>
</dbReference>
<feature type="transmembrane region" description="Helical" evidence="5">
    <location>
        <begin position="280"/>
        <end position="303"/>
    </location>
</feature>
<evidence type="ECO:0000256" key="2">
    <source>
        <dbReference type="ARBA" id="ARBA00029447"/>
    </source>
</evidence>
<dbReference type="CDD" id="cd06225">
    <property type="entry name" value="HAMP"/>
    <property type="match status" value="1"/>
</dbReference>
<keyword evidence="5" id="KW-1133">Transmembrane helix</keyword>
<evidence type="ECO:0000313" key="8">
    <source>
        <dbReference type="EMBL" id="QJE73935.1"/>
    </source>
</evidence>
<dbReference type="PANTHER" id="PTHR32089:SF112">
    <property type="entry name" value="LYSOZYME-LIKE PROTEIN-RELATED"/>
    <property type="match status" value="1"/>
</dbReference>
<organism evidence="8 9">
    <name type="scientific">Aerophototrophica crusticola</name>
    <dbReference type="NCBI Taxonomy" id="1709002"/>
    <lineage>
        <taxon>Bacteria</taxon>
        <taxon>Pseudomonadati</taxon>
        <taxon>Pseudomonadota</taxon>
        <taxon>Alphaproteobacteria</taxon>
        <taxon>Rhodospirillales</taxon>
        <taxon>Rhodospirillaceae</taxon>
        <taxon>Aerophototrophica</taxon>
    </lineage>
</organism>
<dbReference type="SMART" id="SM00283">
    <property type="entry name" value="MA"/>
    <property type="match status" value="1"/>
</dbReference>
<dbReference type="Gene3D" id="1.10.287.950">
    <property type="entry name" value="Methyl-accepting chemotaxis protein"/>
    <property type="match status" value="1"/>
</dbReference>
<dbReference type="PANTHER" id="PTHR32089">
    <property type="entry name" value="METHYL-ACCEPTING CHEMOTAXIS PROTEIN MCPB"/>
    <property type="match status" value="1"/>
</dbReference>
<keyword evidence="5" id="KW-0472">Membrane</keyword>
<dbReference type="Pfam" id="PF00672">
    <property type="entry name" value="HAMP"/>
    <property type="match status" value="1"/>
</dbReference>
<evidence type="ECO:0000259" key="7">
    <source>
        <dbReference type="PROSITE" id="PS50885"/>
    </source>
</evidence>
<keyword evidence="1 3" id="KW-0807">Transducer</keyword>
<reference evidence="8" key="1">
    <citation type="submission" date="2020-04" db="EMBL/GenBank/DDBJ databases">
        <title>A desert anoxygenic phototrophic bacterium fixes CO2 using RubisCO under aerobic conditions.</title>
        <authorList>
            <person name="Tang K."/>
        </authorList>
    </citation>
    <scope>NUCLEOTIDE SEQUENCE [LARGE SCALE GENOMIC DNA]</scope>
    <source>
        <strain evidence="8">MIMtkB3</strain>
    </source>
</reference>
<evidence type="ECO:0000313" key="9">
    <source>
        <dbReference type="Proteomes" id="UP000501891"/>
    </source>
</evidence>
<gene>
    <name evidence="8" type="ORF">HHL28_13275</name>
</gene>
<dbReference type="PRINTS" id="PR00260">
    <property type="entry name" value="CHEMTRNSDUCR"/>
</dbReference>
<dbReference type="Pfam" id="PF07238">
    <property type="entry name" value="PilZ"/>
    <property type="match status" value="1"/>
</dbReference>
<keyword evidence="9" id="KW-1185">Reference proteome</keyword>
<dbReference type="EMBL" id="CP051775">
    <property type="protein sequence ID" value="QJE73935.1"/>
    <property type="molecule type" value="Genomic_DNA"/>
</dbReference>
<dbReference type="PROSITE" id="PS50111">
    <property type="entry name" value="CHEMOTAXIS_TRANSDUC_2"/>
    <property type="match status" value="1"/>
</dbReference>
<keyword evidence="4" id="KW-0175">Coiled coil</keyword>
<dbReference type="InterPro" id="IPR004089">
    <property type="entry name" value="MCPsignal_dom"/>
</dbReference>
<feature type="domain" description="Methyl-accepting transducer" evidence="6">
    <location>
        <begin position="386"/>
        <end position="615"/>
    </location>
</feature>
<feature type="coiled-coil region" evidence="4">
    <location>
        <begin position="349"/>
        <end position="414"/>
    </location>
</feature>
<dbReference type="Gene3D" id="6.10.340.10">
    <property type="match status" value="1"/>
</dbReference>
<evidence type="ECO:0000256" key="5">
    <source>
        <dbReference type="SAM" id="Phobius"/>
    </source>
</evidence>
<evidence type="ECO:0000256" key="4">
    <source>
        <dbReference type="SAM" id="Coils"/>
    </source>
</evidence>